<reference evidence="1 2" key="1">
    <citation type="journal article" date="2006" name="Nature">
        <title>Global trends of whole-genome duplications revealed by the ciliate Paramecium tetraurelia.</title>
        <authorList>
            <consortium name="Genoscope"/>
            <person name="Aury J.-M."/>
            <person name="Jaillon O."/>
            <person name="Duret L."/>
            <person name="Noel B."/>
            <person name="Jubin C."/>
            <person name="Porcel B.M."/>
            <person name="Segurens B."/>
            <person name="Daubin V."/>
            <person name="Anthouard V."/>
            <person name="Aiach N."/>
            <person name="Arnaiz O."/>
            <person name="Billaut A."/>
            <person name="Beisson J."/>
            <person name="Blanc I."/>
            <person name="Bouhouche K."/>
            <person name="Camara F."/>
            <person name="Duharcourt S."/>
            <person name="Guigo R."/>
            <person name="Gogendeau D."/>
            <person name="Katinka M."/>
            <person name="Keller A.-M."/>
            <person name="Kissmehl R."/>
            <person name="Klotz C."/>
            <person name="Koll F."/>
            <person name="Le Moue A."/>
            <person name="Lepere C."/>
            <person name="Malinsky S."/>
            <person name="Nowacki M."/>
            <person name="Nowak J.K."/>
            <person name="Plattner H."/>
            <person name="Poulain J."/>
            <person name="Ruiz F."/>
            <person name="Serrano V."/>
            <person name="Zagulski M."/>
            <person name="Dessen P."/>
            <person name="Betermier M."/>
            <person name="Weissenbach J."/>
            <person name="Scarpelli C."/>
            <person name="Schachter V."/>
            <person name="Sperling L."/>
            <person name="Meyer E."/>
            <person name="Cohen J."/>
            <person name="Wincker P."/>
        </authorList>
    </citation>
    <scope>NUCLEOTIDE SEQUENCE [LARGE SCALE GENOMIC DNA]</scope>
    <source>
        <strain evidence="1 2">Stock d4-2</strain>
    </source>
</reference>
<sequence>MNQIEQRVNEYLDKLELQITDPAQKQQNYFENVRHHIKSYDHRCSNESEAMSPFSLREICTSTQQMRTCYSKSDEQLQLNPYHRNNLHIIIHCKKQMAQS</sequence>
<dbReference type="InParanoid" id="A0E366"/>
<evidence type="ECO:0000313" key="1">
    <source>
        <dbReference type="EMBL" id="CAK89733.1"/>
    </source>
</evidence>
<evidence type="ECO:0000313" key="2">
    <source>
        <dbReference type="Proteomes" id="UP000000600"/>
    </source>
</evidence>
<proteinExistence type="predicted"/>
<dbReference type="EMBL" id="CT868656">
    <property type="protein sequence ID" value="CAK89733.1"/>
    <property type="molecule type" value="Genomic_DNA"/>
</dbReference>
<dbReference type="Proteomes" id="UP000000600">
    <property type="component" value="Unassembled WGS sequence"/>
</dbReference>
<dbReference type="OrthoDB" id="288305at2759"/>
<name>A0E366_PARTE</name>
<dbReference type="KEGG" id="ptm:GSPATT00022906001"/>
<protein>
    <submittedName>
        <fullName evidence="1">Uncharacterized protein</fullName>
    </submittedName>
</protein>
<accession>A0E366</accession>
<dbReference type="GeneID" id="5042915"/>
<gene>
    <name evidence="1" type="ORF">GSPATT00022906001</name>
</gene>
<dbReference type="RefSeq" id="XP_001457130.1">
    <property type="nucleotide sequence ID" value="XM_001457093.1"/>
</dbReference>
<dbReference type="OMA" id="LHIIIHC"/>
<organism evidence="1 2">
    <name type="scientific">Paramecium tetraurelia</name>
    <dbReference type="NCBI Taxonomy" id="5888"/>
    <lineage>
        <taxon>Eukaryota</taxon>
        <taxon>Sar</taxon>
        <taxon>Alveolata</taxon>
        <taxon>Ciliophora</taxon>
        <taxon>Intramacronucleata</taxon>
        <taxon>Oligohymenophorea</taxon>
        <taxon>Peniculida</taxon>
        <taxon>Parameciidae</taxon>
        <taxon>Paramecium</taxon>
    </lineage>
</organism>
<keyword evidence="2" id="KW-1185">Reference proteome</keyword>
<dbReference type="AlphaFoldDB" id="A0E366"/>
<dbReference type="HOGENOM" id="CLU_2113687_0_0_1"/>